<proteinExistence type="predicted"/>
<evidence type="ECO:0000256" key="1">
    <source>
        <dbReference type="ARBA" id="ARBA00022741"/>
    </source>
</evidence>
<evidence type="ECO:0000256" key="3">
    <source>
        <dbReference type="ARBA" id="ARBA00022806"/>
    </source>
</evidence>
<dbReference type="NCBIfam" id="NF041464">
    <property type="entry name" value="HelD_BACSU"/>
    <property type="match status" value="1"/>
</dbReference>
<feature type="coiled-coil region" evidence="6">
    <location>
        <begin position="25"/>
        <end position="88"/>
    </location>
</feature>
<evidence type="ECO:0000256" key="6">
    <source>
        <dbReference type="SAM" id="Coils"/>
    </source>
</evidence>
<feature type="domain" description="UvrD-like helicase ATP-binding" evidence="7">
    <location>
        <begin position="214"/>
        <end position="604"/>
    </location>
</feature>
<feature type="binding site" evidence="5">
    <location>
        <begin position="235"/>
        <end position="242"/>
    </location>
    <ligand>
        <name>ATP</name>
        <dbReference type="ChEBI" id="CHEBI:30616"/>
    </ligand>
</feature>
<dbReference type="SUPFAM" id="SSF52540">
    <property type="entry name" value="P-loop containing nucleoside triphosphate hydrolases"/>
    <property type="match status" value="1"/>
</dbReference>
<reference evidence="8 9" key="1">
    <citation type="journal article" date="2015" name="Genome Announc.">
        <title>Expanding the biotechnology potential of lactobacilli through comparative genomics of 213 strains and associated genera.</title>
        <authorList>
            <person name="Sun Z."/>
            <person name="Harris H.M."/>
            <person name="McCann A."/>
            <person name="Guo C."/>
            <person name="Argimon S."/>
            <person name="Zhang W."/>
            <person name="Yang X."/>
            <person name="Jeffery I.B."/>
            <person name="Cooney J.C."/>
            <person name="Kagawa T.F."/>
            <person name="Liu W."/>
            <person name="Song Y."/>
            <person name="Salvetti E."/>
            <person name="Wrobel A."/>
            <person name="Rasinkangas P."/>
            <person name="Parkhill J."/>
            <person name="Rea M.C."/>
            <person name="O'Sullivan O."/>
            <person name="Ritari J."/>
            <person name="Douillard F.P."/>
            <person name="Paul Ross R."/>
            <person name="Yang R."/>
            <person name="Briner A.E."/>
            <person name="Felis G.E."/>
            <person name="de Vos W.M."/>
            <person name="Barrangou R."/>
            <person name="Klaenhammer T.R."/>
            <person name="Caufield P.W."/>
            <person name="Cui Y."/>
            <person name="Zhang H."/>
            <person name="O'Toole P.W."/>
        </authorList>
    </citation>
    <scope>NUCLEOTIDE SEQUENCE [LARGE SCALE GENOMIC DNA]</scope>
    <source>
        <strain evidence="8 9">DSM 20719</strain>
    </source>
</reference>
<evidence type="ECO:0000256" key="4">
    <source>
        <dbReference type="ARBA" id="ARBA00022840"/>
    </source>
</evidence>
<dbReference type="InterPro" id="IPR027417">
    <property type="entry name" value="P-loop_NTPase"/>
</dbReference>
<dbReference type="GO" id="GO:0000725">
    <property type="term" value="P:recombinational repair"/>
    <property type="evidence" value="ECO:0007669"/>
    <property type="project" value="TreeGrafter"/>
</dbReference>
<keyword evidence="4 5" id="KW-0067">ATP-binding</keyword>
<keyword evidence="2 5" id="KW-0378">Hydrolase</keyword>
<dbReference type="PANTHER" id="PTHR11070:SF17">
    <property type="entry name" value="DNA HELICASE IV"/>
    <property type="match status" value="1"/>
</dbReference>
<dbReference type="InterPro" id="IPR014016">
    <property type="entry name" value="UvrD-like_ATP-bd"/>
</dbReference>
<name>A0AA89I5C0_9LACO</name>
<dbReference type="GO" id="GO:0005829">
    <property type="term" value="C:cytosol"/>
    <property type="evidence" value="ECO:0007669"/>
    <property type="project" value="TreeGrafter"/>
</dbReference>
<keyword evidence="1 5" id="KW-0547">Nucleotide-binding</keyword>
<dbReference type="EMBL" id="AYZB01000020">
    <property type="protein sequence ID" value="KRM23383.1"/>
    <property type="molecule type" value="Genomic_DNA"/>
</dbReference>
<evidence type="ECO:0000259" key="7">
    <source>
        <dbReference type="PROSITE" id="PS51198"/>
    </source>
</evidence>
<comment type="caution">
    <text evidence="8">The sequence shown here is derived from an EMBL/GenBank/DDBJ whole genome shotgun (WGS) entry which is preliminary data.</text>
</comment>
<accession>A0AA89I5C0</accession>
<evidence type="ECO:0000256" key="2">
    <source>
        <dbReference type="ARBA" id="ARBA00022801"/>
    </source>
</evidence>
<dbReference type="Pfam" id="PF13538">
    <property type="entry name" value="UvrD_C_2"/>
    <property type="match status" value="1"/>
</dbReference>
<dbReference type="Gene3D" id="3.40.50.300">
    <property type="entry name" value="P-loop containing nucleotide triphosphate hydrolases"/>
    <property type="match status" value="3"/>
</dbReference>
<dbReference type="GO" id="GO:0005524">
    <property type="term" value="F:ATP binding"/>
    <property type="evidence" value="ECO:0007669"/>
    <property type="project" value="UniProtKB-UniRule"/>
</dbReference>
<dbReference type="Pfam" id="PF13245">
    <property type="entry name" value="AAA_19"/>
    <property type="match status" value="1"/>
</dbReference>
<keyword evidence="6" id="KW-0175">Coiled coil</keyword>
<dbReference type="PANTHER" id="PTHR11070">
    <property type="entry name" value="UVRD / RECB / PCRA DNA HELICASE FAMILY MEMBER"/>
    <property type="match status" value="1"/>
</dbReference>
<evidence type="ECO:0000313" key="8">
    <source>
        <dbReference type="EMBL" id="KRM23383.1"/>
    </source>
</evidence>
<dbReference type="InterPro" id="IPR027785">
    <property type="entry name" value="UvrD-like_helicase_C"/>
</dbReference>
<dbReference type="InterPro" id="IPR000212">
    <property type="entry name" value="DNA_helicase_UvrD/REP"/>
</dbReference>
<sequence length="768" mass="87582">MGALAVTDEQKSFEQSRLTRIIGLIKNAEKHFEGAVNRAKSEEKEINANFFDDVRLNFNNDSAMTETAVSIEQQRQMLQERNNSWQQSSRQLATLQKMEKTPYFARIDFKEKGEPTPESIYIGLGSFTDQDDHFLIYDWRAPISSIYYEGKTGAVTYQTPDGPQAVDIFLKRQFLIENGQIKALFDTQETIGDQMLLEVLGEKSDTQMKSIVTTIQREQNQIIRNTDADLLFVQGAAGSGKTSAILQRIAFLLYRYRGNLDSSQVIMFSPNQLFNDYIADVLPELGEQNMIQMTYYQYVARRLPNLTVQSLFDQFETPISEKDGRISRLKESLVFYQAVKRYAAHLEKGDMRFRDLKVGGKVLLSKEKISEVYYRFNENYHLGNRLDATKESLLRSLNHKINHETKADWVTERAENLSDEELRGITVGKDFKTGEAESKYIAKQIVLEAFKPVQKGIQRNRFLSIQAQYVHFMRIVPQLVDLAEFAITAEDWQAHVSDFVANLKAKKMTLSDVTPYLHLYDLMTGKHGERDMRFVFIDEIQDYTPYELAFLKMHFPKARFTLLGDLNQAIFTKESSTNLLQQVQQLFDAQNTKVVQLTRSYRSTQQVTDFTKGLLKGGQKIDAFNRQGDKPNLIVRSTEEALVADVNAQLVKNTADKLTTAIITKTLVQAQALTAKLKASGTKVTLIRSENQRLAAGTLVVPSFLAKGLEFDAIIGWQISASNYAHENQRQLLYTICSRAMHRLTLLATGSMSPLIDNVDPDEYTLIQ</sequence>
<dbReference type="InterPro" id="IPR048228">
    <property type="entry name" value="HelD_bacillota"/>
</dbReference>
<gene>
    <name evidence="8" type="ORF">FC90_GL000338</name>
</gene>
<evidence type="ECO:0000313" key="9">
    <source>
        <dbReference type="Proteomes" id="UP000050823"/>
    </source>
</evidence>
<dbReference type="AlphaFoldDB" id="A0AA89I5C0"/>
<keyword evidence="3 5" id="KW-0347">Helicase</keyword>
<dbReference type="PROSITE" id="PS51198">
    <property type="entry name" value="UVRD_HELICASE_ATP_BIND"/>
    <property type="match status" value="1"/>
</dbReference>
<protein>
    <submittedName>
        <fullName evidence="8">DNA helicase</fullName>
    </submittedName>
</protein>
<organism evidence="8 9">
    <name type="scientific">Latilactobacillus graminis DSM 20719</name>
    <dbReference type="NCBI Taxonomy" id="1423752"/>
    <lineage>
        <taxon>Bacteria</taxon>
        <taxon>Bacillati</taxon>
        <taxon>Bacillota</taxon>
        <taxon>Bacilli</taxon>
        <taxon>Lactobacillales</taxon>
        <taxon>Lactobacillaceae</taxon>
        <taxon>Latilactobacillus</taxon>
    </lineage>
</organism>
<dbReference type="Proteomes" id="UP000050823">
    <property type="component" value="Unassembled WGS sequence"/>
</dbReference>
<evidence type="ECO:0000256" key="5">
    <source>
        <dbReference type="PROSITE-ProRule" id="PRU00560"/>
    </source>
</evidence>
<dbReference type="GO" id="GO:0003677">
    <property type="term" value="F:DNA binding"/>
    <property type="evidence" value="ECO:0007669"/>
    <property type="project" value="InterPro"/>
</dbReference>
<dbReference type="GO" id="GO:0016787">
    <property type="term" value="F:hydrolase activity"/>
    <property type="evidence" value="ECO:0007669"/>
    <property type="project" value="UniProtKB-UniRule"/>
</dbReference>
<dbReference type="GO" id="GO:0043138">
    <property type="term" value="F:3'-5' DNA helicase activity"/>
    <property type="evidence" value="ECO:0007669"/>
    <property type="project" value="TreeGrafter"/>
</dbReference>